<dbReference type="Gene3D" id="1.10.10.60">
    <property type="entry name" value="Homeodomain-like"/>
    <property type="match status" value="2"/>
</dbReference>
<dbReference type="InterPro" id="IPR018060">
    <property type="entry name" value="HTH_AraC"/>
</dbReference>
<evidence type="ECO:0000256" key="3">
    <source>
        <dbReference type="ARBA" id="ARBA00023163"/>
    </source>
</evidence>
<name>A0ABQ3AZ83_9ACTN</name>
<gene>
    <name evidence="5" type="ORF">GCM10010326_77100</name>
</gene>
<dbReference type="Pfam" id="PF02311">
    <property type="entry name" value="AraC_binding"/>
    <property type="match status" value="1"/>
</dbReference>
<evidence type="ECO:0000313" key="6">
    <source>
        <dbReference type="Proteomes" id="UP000600946"/>
    </source>
</evidence>
<dbReference type="InterPro" id="IPR003313">
    <property type="entry name" value="AraC-bd"/>
</dbReference>
<dbReference type="InterPro" id="IPR009057">
    <property type="entry name" value="Homeodomain-like_sf"/>
</dbReference>
<dbReference type="SUPFAM" id="SSF51215">
    <property type="entry name" value="Regulatory protein AraC"/>
    <property type="match status" value="1"/>
</dbReference>
<keyword evidence="6" id="KW-1185">Reference proteome</keyword>
<evidence type="ECO:0000256" key="1">
    <source>
        <dbReference type="ARBA" id="ARBA00023015"/>
    </source>
</evidence>
<dbReference type="SMART" id="SM00342">
    <property type="entry name" value="HTH_ARAC"/>
    <property type="match status" value="1"/>
</dbReference>
<keyword evidence="2" id="KW-0238">DNA-binding</keyword>
<dbReference type="SUPFAM" id="SSF46689">
    <property type="entry name" value="Homeodomain-like"/>
    <property type="match status" value="2"/>
</dbReference>
<accession>A0ABQ3AZ83</accession>
<evidence type="ECO:0000256" key="2">
    <source>
        <dbReference type="ARBA" id="ARBA00023125"/>
    </source>
</evidence>
<evidence type="ECO:0000313" key="5">
    <source>
        <dbReference type="EMBL" id="GGY71468.1"/>
    </source>
</evidence>
<dbReference type="Proteomes" id="UP000600946">
    <property type="component" value="Unassembled WGS sequence"/>
</dbReference>
<dbReference type="PROSITE" id="PS01124">
    <property type="entry name" value="HTH_ARAC_FAMILY_2"/>
    <property type="match status" value="1"/>
</dbReference>
<dbReference type="RefSeq" id="WP_229893120.1">
    <property type="nucleotide sequence ID" value="NZ_BMUU01000027.1"/>
</dbReference>
<keyword evidence="1" id="KW-0805">Transcription regulation</keyword>
<feature type="domain" description="HTH araC/xylS-type" evidence="4">
    <location>
        <begin position="174"/>
        <end position="271"/>
    </location>
</feature>
<dbReference type="Pfam" id="PF12833">
    <property type="entry name" value="HTH_18"/>
    <property type="match status" value="1"/>
</dbReference>
<keyword evidence="3" id="KW-0804">Transcription</keyword>
<proteinExistence type="predicted"/>
<dbReference type="GeneID" id="96295532"/>
<sequence length="296" mass="32459">MNGVEEWARHWQHHELPGLDLLSARYIHHTFPRHAHEGFVLGAVRTGIEAVVMPGETLRARPGTVVMINPEVPHAAHAGTPEGWTYATLYPSAELIADIAAETTTLGGTAVFARTIVEDPDTALLIQDVHRAAEQGNALAADSVFRIAVARLLRRHGHDLPERTPRSAGARAAATARLLLVERLAEPPSLEQLATELGTSPFALLRAFKTEYGLPPHTWLTGERVRRARRLLDRGTPPAEAALAVGFSDQPHLNRHFTRIVGVTPGAYRRERTAARTQPWAPGSARTYKNENTALF</sequence>
<dbReference type="InterPro" id="IPR037923">
    <property type="entry name" value="HTH-like"/>
</dbReference>
<dbReference type="InterPro" id="IPR050204">
    <property type="entry name" value="AraC_XylS_family_regulators"/>
</dbReference>
<organism evidence="5 6">
    <name type="scientific">Streptomyces xanthochromogenes</name>
    <dbReference type="NCBI Taxonomy" id="67384"/>
    <lineage>
        <taxon>Bacteria</taxon>
        <taxon>Bacillati</taxon>
        <taxon>Actinomycetota</taxon>
        <taxon>Actinomycetes</taxon>
        <taxon>Kitasatosporales</taxon>
        <taxon>Streptomycetaceae</taxon>
        <taxon>Streptomyces</taxon>
    </lineage>
</organism>
<dbReference type="EMBL" id="BMUU01000027">
    <property type="protein sequence ID" value="GGY71468.1"/>
    <property type="molecule type" value="Genomic_DNA"/>
</dbReference>
<reference evidence="6" key="1">
    <citation type="journal article" date="2019" name="Int. J. Syst. Evol. Microbiol.">
        <title>The Global Catalogue of Microorganisms (GCM) 10K type strain sequencing project: providing services to taxonomists for standard genome sequencing and annotation.</title>
        <authorList>
            <consortium name="The Broad Institute Genomics Platform"/>
            <consortium name="The Broad Institute Genome Sequencing Center for Infectious Disease"/>
            <person name="Wu L."/>
            <person name="Ma J."/>
        </authorList>
    </citation>
    <scope>NUCLEOTIDE SEQUENCE [LARGE SCALE GENOMIC DNA]</scope>
    <source>
        <strain evidence="6">JCM 4594</strain>
    </source>
</reference>
<evidence type="ECO:0000259" key="4">
    <source>
        <dbReference type="PROSITE" id="PS01124"/>
    </source>
</evidence>
<comment type="caution">
    <text evidence="5">The sequence shown here is derived from an EMBL/GenBank/DDBJ whole genome shotgun (WGS) entry which is preliminary data.</text>
</comment>
<dbReference type="PANTHER" id="PTHR46796:SF2">
    <property type="entry name" value="TRANSCRIPTIONAL REGULATORY PROTEIN"/>
    <property type="match status" value="1"/>
</dbReference>
<protein>
    <submittedName>
        <fullName evidence="5">Transcriptional regulator</fullName>
    </submittedName>
</protein>
<dbReference type="PANTHER" id="PTHR46796">
    <property type="entry name" value="HTH-TYPE TRANSCRIPTIONAL ACTIVATOR RHAS-RELATED"/>
    <property type="match status" value="1"/>
</dbReference>